<evidence type="ECO:0000313" key="3">
    <source>
        <dbReference type="EMBL" id="MUG22459.1"/>
    </source>
</evidence>
<feature type="domain" description="SGNH hydrolase-type esterase" evidence="1">
    <location>
        <begin position="5"/>
        <end position="202"/>
    </location>
</feature>
<dbReference type="Pfam" id="PF13472">
    <property type="entry name" value="Lipase_GDSL_2"/>
    <property type="match status" value="1"/>
</dbReference>
<reference evidence="2 4" key="1">
    <citation type="submission" date="2014-04" db="EMBL/GenBank/DDBJ databases">
        <authorList>
            <person name="Bishop-Lilly K.A."/>
            <person name="Broomall S.M."/>
            <person name="Chain P.S."/>
            <person name="Chertkov O."/>
            <person name="Coyne S.R."/>
            <person name="Daligault H.E."/>
            <person name="Davenport K.W."/>
            <person name="Erkkila T."/>
            <person name="Frey K.G."/>
            <person name="Gibbons H.S."/>
            <person name="Gu W."/>
            <person name="Jaissle J."/>
            <person name="Johnson S.L."/>
            <person name="Koroleva G.I."/>
            <person name="Ladner J.T."/>
            <person name="Lo C.-C."/>
            <person name="Minogue T.D."/>
            <person name="Munk C."/>
            <person name="Palacios G.F."/>
            <person name="Redden C.L."/>
            <person name="Rosenzweig C.N."/>
            <person name="Scholz M.B."/>
            <person name="Teshima H."/>
            <person name="Xu Y."/>
        </authorList>
    </citation>
    <scope>NUCLEOTIDE SEQUENCE [LARGE SCALE GENOMIC DNA]</scope>
    <source>
        <strain evidence="2 4">8244</strain>
    </source>
</reference>
<evidence type="ECO:0000259" key="1">
    <source>
        <dbReference type="Pfam" id="PF13472"/>
    </source>
</evidence>
<proteinExistence type="predicted"/>
<dbReference type="GO" id="GO:0016787">
    <property type="term" value="F:hydrolase activity"/>
    <property type="evidence" value="ECO:0007669"/>
    <property type="project" value="UniProtKB-KW"/>
</dbReference>
<dbReference type="Proteomes" id="UP000442469">
    <property type="component" value="Unassembled WGS sequence"/>
</dbReference>
<protein>
    <submittedName>
        <fullName evidence="2">GDSL-like Lipase/Acylhydrolase family protein</fullName>
    </submittedName>
    <submittedName>
        <fullName evidence="3">SGNH/GDSL hydrolase family protein</fullName>
    </submittedName>
</protein>
<dbReference type="GeneID" id="77010024"/>
<name>A0A090XU93_PAEMA</name>
<keyword evidence="4" id="KW-1185">Reference proteome</keyword>
<reference evidence="3 5" key="2">
    <citation type="submission" date="2019-11" db="EMBL/GenBank/DDBJ databases">
        <title>Draft genome sequences of five Paenibacillus species of dairy origin.</title>
        <authorList>
            <person name="Olajide A.M."/>
            <person name="Chen S."/>
            <person name="Lapointe G."/>
        </authorList>
    </citation>
    <scope>NUCLEOTIDE SEQUENCE [LARGE SCALE GENOMIC DNA]</scope>
    <source>
        <strain evidence="3 5">3CT49</strain>
    </source>
</reference>
<dbReference type="InterPro" id="IPR013830">
    <property type="entry name" value="SGNH_hydro"/>
</dbReference>
<dbReference type="EMBL" id="WNZZ01000004">
    <property type="protein sequence ID" value="MUG22459.1"/>
    <property type="molecule type" value="Genomic_DNA"/>
</dbReference>
<dbReference type="Proteomes" id="UP000029278">
    <property type="component" value="Unassembled WGS sequence"/>
</dbReference>
<keyword evidence="2" id="KW-0378">Hydrolase</keyword>
<dbReference type="AlphaFoldDB" id="A0A090XU93"/>
<evidence type="ECO:0000313" key="5">
    <source>
        <dbReference type="Proteomes" id="UP000442469"/>
    </source>
</evidence>
<evidence type="ECO:0000313" key="2">
    <source>
        <dbReference type="EMBL" id="KFM83690.1"/>
    </source>
</evidence>
<dbReference type="STRING" id="44252.DJ90_5240"/>
<organism evidence="2 4">
    <name type="scientific">Paenibacillus macerans</name>
    <name type="common">Bacillus macerans</name>
    <dbReference type="NCBI Taxonomy" id="44252"/>
    <lineage>
        <taxon>Bacteria</taxon>
        <taxon>Bacillati</taxon>
        <taxon>Bacillota</taxon>
        <taxon>Bacilli</taxon>
        <taxon>Bacillales</taxon>
        <taxon>Paenibacillaceae</taxon>
        <taxon>Paenibacillus</taxon>
    </lineage>
</organism>
<sequence length="233" mass="25584">MIYTALGDSITFGENATSPAKAYPQLVVSSLNAANSRKVSGFVLARPGWSSHELLDAVLWRDSSMISMSDVVSVWIGGVDLASTAISSLLTGKLQPDERLLSSYRANLNGILLQIRNLSQANLVCCTQYNPFPNSPAAEEWIGRLNRVIKETAVRHGARVAPAHQWFEGRQAEFIAGYKTGRLQDVLSGSLPIHPNDRGHRAIAAGLAPYIQPVPKPVKRHSVKRHSIKRRKR</sequence>
<dbReference type="EMBL" id="JMQA01000064">
    <property type="protein sequence ID" value="KFM83690.1"/>
    <property type="molecule type" value="Genomic_DNA"/>
</dbReference>
<evidence type="ECO:0000313" key="4">
    <source>
        <dbReference type="Proteomes" id="UP000029278"/>
    </source>
</evidence>
<dbReference type="RefSeq" id="WP_063836342.1">
    <property type="nucleotide sequence ID" value="NZ_BGML01000015.1"/>
</dbReference>
<accession>A0A090XU93</accession>
<comment type="caution">
    <text evidence="2">The sequence shown here is derived from an EMBL/GenBank/DDBJ whole genome shotgun (WGS) entry which is preliminary data.</text>
</comment>
<dbReference type="OrthoDB" id="26855at2"/>
<dbReference type="Gene3D" id="3.40.50.1110">
    <property type="entry name" value="SGNH hydrolase"/>
    <property type="match status" value="1"/>
</dbReference>
<dbReference type="SUPFAM" id="SSF52266">
    <property type="entry name" value="SGNH hydrolase"/>
    <property type="match status" value="1"/>
</dbReference>
<dbReference type="CDD" id="cd00229">
    <property type="entry name" value="SGNH_hydrolase"/>
    <property type="match status" value="1"/>
</dbReference>
<dbReference type="InterPro" id="IPR036514">
    <property type="entry name" value="SGNH_hydro_sf"/>
</dbReference>
<dbReference type="HOGENOM" id="CLU_076859_3_0_9"/>
<dbReference type="PATRIC" id="fig|44252.3.peg.6696"/>
<gene>
    <name evidence="2" type="ORF">DJ90_5240</name>
    <name evidence="3" type="ORF">GNQ08_08535</name>
</gene>